<dbReference type="InterPro" id="IPR014973">
    <property type="entry name" value="DUF1835"/>
</dbReference>
<sequence length="316" mass="36699">MILHVLNGDATRTIFENAGIAGDVMVWREMLCEGKAPATHNMSRFFEERAAFLQQEYGIDQKAYLSDVDHEYQLLNNAAAYEEIVLWFEFDLFCQVNLLFVLYYLQQLKAPLPPISIVQLDKHPEVPNFRGIGMLKSKHLPPLFEKRVYVQEEDWQLANAAWEAYSQEDPLALEQLSRRSSTHLPYLSNALQAHLQRLPGSSNGLNAVEHFFLDRLALGKLRERDLYYQFWDELKIYGFGDFQLDIYTQRLQRAGVVKREDEMLSLTGLGEEVLHNEENYLSFASQQNIWIGGIPLDHTPWRWDEEEGRVIRSSGN</sequence>
<dbReference type="EMBL" id="FSRA01000002">
    <property type="protein sequence ID" value="SIO36348.1"/>
    <property type="molecule type" value="Genomic_DNA"/>
</dbReference>
<dbReference type="STRING" id="536979.SAMN04488055_3407"/>
<reference evidence="2 3" key="1">
    <citation type="submission" date="2016-11" db="EMBL/GenBank/DDBJ databases">
        <authorList>
            <person name="Jaros S."/>
            <person name="Januszkiewicz K."/>
            <person name="Wedrychowicz H."/>
        </authorList>
    </citation>
    <scope>NUCLEOTIDE SEQUENCE [LARGE SCALE GENOMIC DNA]</scope>
    <source>
        <strain evidence="2 3">DSM 24787</strain>
    </source>
</reference>
<dbReference type="RefSeq" id="WP_074240654.1">
    <property type="nucleotide sequence ID" value="NZ_FSRA01000002.1"/>
</dbReference>
<keyword evidence="3" id="KW-1185">Reference proteome</keyword>
<organism evidence="2 3">
    <name type="scientific">Chitinophaga niabensis</name>
    <dbReference type="NCBI Taxonomy" id="536979"/>
    <lineage>
        <taxon>Bacteria</taxon>
        <taxon>Pseudomonadati</taxon>
        <taxon>Bacteroidota</taxon>
        <taxon>Chitinophagia</taxon>
        <taxon>Chitinophagales</taxon>
        <taxon>Chitinophagaceae</taxon>
        <taxon>Chitinophaga</taxon>
    </lineage>
</organism>
<evidence type="ECO:0000313" key="3">
    <source>
        <dbReference type="Proteomes" id="UP000185003"/>
    </source>
</evidence>
<protein>
    <recommendedName>
        <fullName evidence="1">DUF1835 domain-containing protein</fullName>
    </recommendedName>
</protein>
<evidence type="ECO:0000313" key="2">
    <source>
        <dbReference type="EMBL" id="SIO36348.1"/>
    </source>
</evidence>
<evidence type="ECO:0000259" key="1">
    <source>
        <dbReference type="Pfam" id="PF08874"/>
    </source>
</evidence>
<dbReference type="Proteomes" id="UP000185003">
    <property type="component" value="Unassembled WGS sequence"/>
</dbReference>
<gene>
    <name evidence="2" type="ORF">SAMN04488055_3407</name>
</gene>
<feature type="domain" description="DUF1835" evidence="1">
    <location>
        <begin position="8"/>
        <end position="111"/>
    </location>
</feature>
<dbReference type="Pfam" id="PF08874">
    <property type="entry name" value="DUF1835"/>
    <property type="match status" value="1"/>
</dbReference>
<dbReference type="OrthoDB" id="127805at2"/>
<dbReference type="AlphaFoldDB" id="A0A1N6IWC6"/>
<accession>A0A1N6IWC6</accession>
<name>A0A1N6IWC6_9BACT</name>
<proteinExistence type="predicted"/>